<protein>
    <submittedName>
        <fullName evidence="8">Exodeoxyribonuclease VII large subunit</fullName>
    </submittedName>
</protein>
<evidence type="ECO:0000259" key="6">
    <source>
        <dbReference type="Pfam" id="PF13742"/>
    </source>
</evidence>
<dbReference type="Pfam" id="PF18974">
    <property type="entry name" value="DUF5710"/>
    <property type="match status" value="1"/>
</dbReference>
<dbReference type="AlphaFoldDB" id="A0A6B3SSS3"/>
<evidence type="ECO:0000256" key="1">
    <source>
        <dbReference type="ARBA" id="ARBA00022490"/>
    </source>
</evidence>
<keyword evidence="2" id="KW-0540">Nuclease</keyword>
<evidence type="ECO:0000256" key="3">
    <source>
        <dbReference type="ARBA" id="ARBA00022801"/>
    </source>
</evidence>
<organism evidence="8 9">
    <name type="scientific">Noviherbaspirillum galbum</name>
    <dbReference type="NCBI Taxonomy" id="2709383"/>
    <lineage>
        <taxon>Bacteria</taxon>
        <taxon>Pseudomonadati</taxon>
        <taxon>Pseudomonadota</taxon>
        <taxon>Betaproteobacteria</taxon>
        <taxon>Burkholderiales</taxon>
        <taxon>Oxalobacteraceae</taxon>
        <taxon>Noviherbaspirillum</taxon>
    </lineage>
</organism>
<dbReference type="InterPro" id="IPR025824">
    <property type="entry name" value="OB-fold_nuc-bd_dom"/>
</dbReference>
<dbReference type="RefSeq" id="WP_163967475.1">
    <property type="nucleotide sequence ID" value="NZ_JAAIVB010000072.1"/>
</dbReference>
<gene>
    <name evidence="8" type="ORF">G3574_20820</name>
</gene>
<dbReference type="GO" id="GO:0006308">
    <property type="term" value="P:DNA catabolic process"/>
    <property type="evidence" value="ECO:0007669"/>
    <property type="project" value="InterPro"/>
</dbReference>
<keyword evidence="1" id="KW-0963">Cytoplasm</keyword>
<feature type="domain" description="DUF5710" evidence="7">
    <location>
        <begin position="2"/>
        <end position="45"/>
    </location>
</feature>
<dbReference type="GO" id="GO:0008855">
    <property type="term" value="F:exodeoxyribonuclease VII activity"/>
    <property type="evidence" value="ECO:0007669"/>
    <property type="project" value="InterPro"/>
</dbReference>
<dbReference type="InterPro" id="IPR043764">
    <property type="entry name" value="DUF5710"/>
</dbReference>
<dbReference type="Proteomes" id="UP000482155">
    <property type="component" value="Unassembled WGS sequence"/>
</dbReference>
<dbReference type="Pfam" id="PF02601">
    <property type="entry name" value="Exonuc_VII_L"/>
    <property type="match status" value="1"/>
</dbReference>
<feature type="domain" description="Exonuclease VII large subunit C-terminal" evidence="5">
    <location>
        <begin position="196"/>
        <end position="457"/>
    </location>
</feature>
<dbReference type="CDD" id="cd04489">
    <property type="entry name" value="ExoVII_LU_OBF"/>
    <property type="match status" value="1"/>
</dbReference>
<comment type="caution">
    <text evidence="8">The sequence shown here is derived from an EMBL/GenBank/DDBJ whole genome shotgun (WGS) entry which is preliminary data.</text>
</comment>
<dbReference type="PANTHER" id="PTHR30008:SF0">
    <property type="entry name" value="EXODEOXYRIBONUCLEASE 7 LARGE SUBUNIT"/>
    <property type="match status" value="1"/>
</dbReference>
<evidence type="ECO:0000313" key="9">
    <source>
        <dbReference type="Proteomes" id="UP000482155"/>
    </source>
</evidence>
<dbReference type="InterPro" id="IPR020579">
    <property type="entry name" value="Exonuc_VII_lsu_C"/>
</dbReference>
<feature type="domain" description="OB-fold nucleic acid binding" evidence="6">
    <location>
        <begin position="73"/>
        <end position="169"/>
    </location>
</feature>
<dbReference type="GO" id="GO:0003676">
    <property type="term" value="F:nucleic acid binding"/>
    <property type="evidence" value="ECO:0007669"/>
    <property type="project" value="InterPro"/>
</dbReference>
<evidence type="ECO:0000259" key="7">
    <source>
        <dbReference type="Pfam" id="PF18974"/>
    </source>
</evidence>
<proteinExistence type="predicted"/>
<sequence length="644" mass="69794">MKTFLSIPSHETRHALTLGAMLDTETGHYFVPPGQELAKFDRWLPTGAQAAALPGALTTTQAAMSLGQMLMRLTAAISHVYPSPEWVRLEFSGLRASGGHVYFDAVDRDEDGKELAKCRAVIWKAQASRIGRKFVDATGTELATGMKVLVLAQPQYHPQHGFSLVIVDLDPGYTLGDMHARLKRIREAIDGLGIADKNKALPAAADFCRVGVIAPHGAAGLDDFQVTADALQRAGLCHFEYFHAVFQGEKCEESLRRAFIDAHEFHVLAPVDALVVIRGGGAQTDLQWLNQLLLAKMVCRFHAPVLTGIGHERDVCIMDEYANRSFGTPSKVIAHIKECIATRALQALRDWETISHAALAIEGRARADVLRLHADLRTGAQLRLYAAQTRIRQHDAEIRSSASSALALAEQRVRTSYRDIRSGAETALTHADKGTTALKASIAERMTAAVAIADKEAGHRYAAIAAAARGAIGNGGILLRQHHSEVMQAASRCLAAAAKDAAAQHNRINEAAARIANAGADKVEARWQEAAIHVRLLTDRRERDAHRHAGDVRHHARAMLAAAEESSREKIASIMSHGVEPTLKRGFAMVTVNAVPVSSMAAAYGHAELEITFRDGALKVRPVPVKANKRARGKNHGEGEMENG</sequence>
<evidence type="ECO:0000256" key="4">
    <source>
        <dbReference type="ARBA" id="ARBA00022839"/>
    </source>
</evidence>
<evidence type="ECO:0000313" key="8">
    <source>
        <dbReference type="EMBL" id="NEX63528.1"/>
    </source>
</evidence>
<evidence type="ECO:0000256" key="2">
    <source>
        <dbReference type="ARBA" id="ARBA00022722"/>
    </source>
</evidence>
<dbReference type="PANTHER" id="PTHR30008">
    <property type="entry name" value="EXODEOXYRIBONUCLEASE 7 LARGE SUBUNIT"/>
    <property type="match status" value="1"/>
</dbReference>
<dbReference type="GO" id="GO:0009318">
    <property type="term" value="C:exodeoxyribonuclease VII complex"/>
    <property type="evidence" value="ECO:0007669"/>
    <property type="project" value="InterPro"/>
</dbReference>
<evidence type="ECO:0000259" key="5">
    <source>
        <dbReference type="Pfam" id="PF02601"/>
    </source>
</evidence>
<keyword evidence="4" id="KW-0269">Exonuclease</keyword>
<dbReference type="EMBL" id="JAAIVB010000072">
    <property type="protein sequence ID" value="NEX63528.1"/>
    <property type="molecule type" value="Genomic_DNA"/>
</dbReference>
<dbReference type="InterPro" id="IPR003753">
    <property type="entry name" value="Exonuc_VII_L"/>
</dbReference>
<accession>A0A6B3SSS3</accession>
<keyword evidence="9" id="KW-1185">Reference proteome</keyword>
<dbReference type="Pfam" id="PF13742">
    <property type="entry name" value="tRNA_anti_2"/>
    <property type="match status" value="1"/>
</dbReference>
<keyword evidence="3" id="KW-0378">Hydrolase</keyword>
<reference evidence="8 9" key="1">
    <citation type="submission" date="2020-02" db="EMBL/GenBank/DDBJ databases">
        <authorList>
            <person name="Kim M.K."/>
        </authorList>
    </citation>
    <scope>NUCLEOTIDE SEQUENCE [LARGE SCALE GENOMIC DNA]</scope>
    <source>
        <strain evidence="8 9">17J57-3</strain>
    </source>
</reference>
<name>A0A6B3SSS3_9BURK</name>